<dbReference type="InterPro" id="IPR002035">
    <property type="entry name" value="VWF_A"/>
</dbReference>
<dbReference type="PANTHER" id="PTHR10579:SF43">
    <property type="entry name" value="ZINC FINGER (C3HC4-TYPE RING FINGER) FAMILY PROTEIN"/>
    <property type="match status" value="1"/>
</dbReference>
<dbReference type="PROSITE" id="PS50234">
    <property type="entry name" value="VWFA"/>
    <property type="match status" value="1"/>
</dbReference>
<dbReference type="EMBL" id="LAZR01043956">
    <property type="protein sequence ID" value="KKL05833.1"/>
    <property type="molecule type" value="Genomic_DNA"/>
</dbReference>
<feature type="domain" description="VWFA" evidence="1">
    <location>
        <begin position="102"/>
        <end position="268"/>
    </location>
</feature>
<evidence type="ECO:0000313" key="2">
    <source>
        <dbReference type="EMBL" id="KKL05833.1"/>
    </source>
</evidence>
<sequence length="299" mass="31300">MNAHPPSRPSHPIWPLLFALALIALWAVAGGAAAQTPSSLDVIVSQIDEADYPDVRLVVSVTDEAGRPLASLTAENFAVTAGEARLPLKDVQTVLDTGTGIGVVLAIDVSGSMEGLPLERAKEVSREFIQQLSAADTVAVLAFSNQITVSQSFTNDTSAAIAAIESLAIGGDTALYTAVSEGTDLALRSDRPRKAVLLLSDGRDTGRQTSVSRDNSIEIARASGVPFFVVGLGADIDEAYLKQLAQLTGARFYQAPSPDSLGQLFDSIATLLRTQYVLVIDGSNIPEADGLPLVVTAES</sequence>
<dbReference type="InterPro" id="IPR036465">
    <property type="entry name" value="vWFA_dom_sf"/>
</dbReference>
<dbReference type="SUPFAM" id="SSF53300">
    <property type="entry name" value="vWA-like"/>
    <property type="match status" value="1"/>
</dbReference>
<dbReference type="CDD" id="cd00198">
    <property type="entry name" value="vWFA"/>
    <property type="match status" value="1"/>
</dbReference>
<protein>
    <recommendedName>
        <fullName evidence="1">VWFA domain-containing protein</fullName>
    </recommendedName>
</protein>
<dbReference type="AlphaFoldDB" id="A0A0F9D162"/>
<accession>A0A0F9D162</accession>
<name>A0A0F9D162_9ZZZZ</name>
<dbReference type="Gene3D" id="3.40.50.410">
    <property type="entry name" value="von Willebrand factor, type A domain"/>
    <property type="match status" value="1"/>
</dbReference>
<gene>
    <name evidence="2" type="ORF">LCGC14_2602070</name>
</gene>
<dbReference type="SMART" id="SM00327">
    <property type="entry name" value="VWA"/>
    <property type="match status" value="1"/>
</dbReference>
<proteinExistence type="predicted"/>
<feature type="non-terminal residue" evidence="2">
    <location>
        <position position="299"/>
    </location>
</feature>
<dbReference type="InterPro" id="IPR051266">
    <property type="entry name" value="CLCR"/>
</dbReference>
<organism evidence="2">
    <name type="scientific">marine sediment metagenome</name>
    <dbReference type="NCBI Taxonomy" id="412755"/>
    <lineage>
        <taxon>unclassified sequences</taxon>
        <taxon>metagenomes</taxon>
        <taxon>ecological metagenomes</taxon>
    </lineage>
</organism>
<dbReference type="PANTHER" id="PTHR10579">
    <property type="entry name" value="CALCIUM-ACTIVATED CHLORIDE CHANNEL REGULATOR"/>
    <property type="match status" value="1"/>
</dbReference>
<evidence type="ECO:0000259" key="1">
    <source>
        <dbReference type="PROSITE" id="PS50234"/>
    </source>
</evidence>
<reference evidence="2" key="1">
    <citation type="journal article" date="2015" name="Nature">
        <title>Complex archaea that bridge the gap between prokaryotes and eukaryotes.</title>
        <authorList>
            <person name="Spang A."/>
            <person name="Saw J.H."/>
            <person name="Jorgensen S.L."/>
            <person name="Zaremba-Niedzwiedzka K."/>
            <person name="Martijn J."/>
            <person name="Lind A.E."/>
            <person name="van Eijk R."/>
            <person name="Schleper C."/>
            <person name="Guy L."/>
            <person name="Ettema T.J."/>
        </authorList>
    </citation>
    <scope>NUCLEOTIDE SEQUENCE</scope>
</reference>
<comment type="caution">
    <text evidence="2">The sequence shown here is derived from an EMBL/GenBank/DDBJ whole genome shotgun (WGS) entry which is preliminary data.</text>
</comment>
<dbReference type="Pfam" id="PF00092">
    <property type="entry name" value="VWA"/>
    <property type="match status" value="1"/>
</dbReference>